<organism evidence="2 3">
    <name type="scientific">Anaerovibrio lipolyticus</name>
    <dbReference type="NCBI Taxonomy" id="82374"/>
    <lineage>
        <taxon>Bacteria</taxon>
        <taxon>Bacillati</taxon>
        <taxon>Bacillota</taxon>
        <taxon>Negativicutes</taxon>
        <taxon>Selenomonadales</taxon>
        <taxon>Selenomonadaceae</taxon>
        <taxon>Anaerovibrio</taxon>
    </lineage>
</organism>
<accession>A0A0B2K4D5</accession>
<dbReference type="PANTHER" id="PTHR32022:SF10">
    <property type="entry name" value="D-GLUTAMATE CYCLASE, MITOCHONDRIAL"/>
    <property type="match status" value="1"/>
</dbReference>
<proteinExistence type="predicted"/>
<dbReference type="RefSeq" id="WP_039205981.1">
    <property type="nucleotide sequence ID" value="NZ_JSCE01000031.1"/>
</dbReference>
<gene>
    <name evidence="2" type="ORF">NZ47_01740</name>
</gene>
<evidence type="ECO:0000259" key="1">
    <source>
        <dbReference type="Pfam" id="PF14336"/>
    </source>
</evidence>
<dbReference type="EMBL" id="JSCE01000031">
    <property type="protein sequence ID" value="KHM52942.1"/>
    <property type="molecule type" value="Genomic_DNA"/>
</dbReference>
<dbReference type="PANTHER" id="PTHR32022">
    <property type="entry name" value="D-GLUTAMATE CYCLASE, MITOCHONDRIAL"/>
    <property type="match status" value="1"/>
</dbReference>
<name>A0A0B2K4D5_9FIRM</name>
<dbReference type="STRING" id="82374.NZ47_01740"/>
<dbReference type="eggNOG" id="ENOG502Z7HZ">
    <property type="taxonomic scope" value="Bacteria"/>
</dbReference>
<protein>
    <recommendedName>
        <fullName evidence="1">D-glutamate cyclase-like C-terminal domain-containing protein</fullName>
    </recommendedName>
</protein>
<reference evidence="2 3" key="1">
    <citation type="journal article" date="2013" name="PLoS ONE">
        <title>Identification and characterization of three novel lipases belonging to families II and V from Anaerovibrio lipolyticus 5ST.</title>
        <authorList>
            <person name="Prive F."/>
            <person name="Kaderbhai N.N."/>
            <person name="Girdwood S."/>
            <person name="Worgan H.J."/>
            <person name="Pinloche E."/>
            <person name="Scollan N.D."/>
            <person name="Huws S.A."/>
            <person name="Newbold C.J."/>
        </authorList>
    </citation>
    <scope>NUCLEOTIDE SEQUENCE [LARGE SCALE GENOMIC DNA]</scope>
    <source>
        <strain evidence="2 3">5S</strain>
    </source>
</reference>
<dbReference type="Pfam" id="PF14336">
    <property type="entry name" value="GLUCM-like_C"/>
    <property type="match status" value="1"/>
</dbReference>
<dbReference type="InterPro" id="IPR025504">
    <property type="entry name" value="GLUCM_C"/>
</dbReference>
<dbReference type="Proteomes" id="UP000030993">
    <property type="component" value="Unassembled WGS sequence"/>
</dbReference>
<feature type="domain" description="D-glutamate cyclase-like C-terminal" evidence="1">
    <location>
        <begin position="7"/>
        <end position="282"/>
    </location>
</feature>
<comment type="caution">
    <text evidence="2">The sequence shown here is derived from an EMBL/GenBank/DDBJ whole genome shotgun (WGS) entry which is preliminary data.</text>
</comment>
<evidence type="ECO:0000313" key="2">
    <source>
        <dbReference type="EMBL" id="KHM52942.1"/>
    </source>
</evidence>
<dbReference type="Gene3D" id="3.90.1640.20">
    <property type="entry name" value="TON_0340"/>
    <property type="match status" value="1"/>
</dbReference>
<dbReference type="AlphaFoldDB" id="A0A0B2K4D5"/>
<keyword evidence="3" id="KW-1185">Reference proteome</keyword>
<evidence type="ECO:0000313" key="3">
    <source>
        <dbReference type="Proteomes" id="UP000030993"/>
    </source>
</evidence>
<sequence length="291" mass="31819">MTFYEKLDSIMKEDPGERGLIPTMPPNPVKELDKALDSMERGILLTGFPTRLGENKWIGETDGPLGTANIAVALEKLWVAVMPMTDSQGYRPFEAALKTIGCKARPTLIPYEDTEAFVIRVLNKFRPTHLITLERPGKAKNGHYHNMGGKIIDDMLTDCSCIIDEAKKRGVITISIGDGGNEIGMGALRDVIESKVPHGVEICASECAQIPLVSGVSNWWGWGICALLSLKHGKNLLSDKEMEKKLIKAIVAAGSVDGCTRKNAPTVDRLPMSVHLDILKKVQTALKEEMG</sequence>